<evidence type="ECO:0000313" key="1">
    <source>
        <dbReference type="EMBL" id="EAY07117.1"/>
    </source>
</evidence>
<proteinExistence type="predicted"/>
<gene>
    <name evidence="1" type="ORF">TVAG_342810</name>
</gene>
<dbReference type="SMR" id="A2EJP3"/>
<name>A2EJP3_TRIV3</name>
<protein>
    <submittedName>
        <fullName evidence="1">Uncharacterized protein</fullName>
    </submittedName>
</protein>
<accession>A2EJP3</accession>
<dbReference type="Proteomes" id="UP000001542">
    <property type="component" value="Unassembled WGS sequence"/>
</dbReference>
<dbReference type="KEGG" id="tva:4765003"/>
<keyword evidence="2" id="KW-1185">Reference proteome</keyword>
<dbReference type="VEuPathDB" id="TrichDB:TVAG_342810"/>
<dbReference type="RefSeq" id="XP_001319340.1">
    <property type="nucleotide sequence ID" value="XM_001319305.1"/>
</dbReference>
<dbReference type="EMBL" id="DS113407">
    <property type="protein sequence ID" value="EAY07117.1"/>
    <property type="molecule type" value="Genomic_DNA"/>
</dbReference>
<dbReference type="InParanoid" id="A2EJP3"/>
<dbReference type="VEuPathDB" id="TrichDB:TVAGG3_0579630"/>
<reference evidence="1" key="1">
    <citation type="submission" date="2006-10" db="EMBL/GenBank/DDBJ databases">
        <authorList>
            <person name="Amadeo P."/>
            <person name="Zhao Q."/>
            <person name="Wortman J."/>
            <person name="Fraser-Liggett C."/>
            <person name="Carlton J."/>
        </authorList>
    </citation>
    <scope>NUCLEOTIDE SEQUENCE</scope>
    <source>
        <strain evidence="1">G3</strain>
    </source>
</reference>
<sequence>MFAGIVNYEDHFSYFEEIHQKVLEKCKVHIKDPGNLDLKIIDLSEKLYSIYPDIIPTKLFSYYNQIQQKYQIFLSQTKFDYFSQAEIENIINHLAYVSDKAYEYLEQISIINSWKYRICCFLLPHTNWNTWLHNLLEMMIDDIYGIIKSSAWNFVTEVQNLAKYLHTQSQNYCDLRKDEDSELYQLTQSLVSNISHFQPLKLGDFFSTEKEWEKCLEFASYAEKLIKEGKTNIPRYLYDLRNRSDDFDPYYSVLFYYSYRISTIEELNELLKLN</sequence>
<reference evidence="1" key="2">
    <citation type="journal article" date="2007" name="Science">
        <title>Draft genome sequence of the sexually transmitted pathogen Trichomonas vaginalis.</title>
        <authorList>
            <person name="Carlton J.M."/>
            <person name="Hirt R.P."/>
            <person name="Silva J.C."/>
            <person name="Delcher A.L."/>
            <person name="Schatz M."/>
            <person name="Zhao Q."/>
            <person name="Wortman J.R."/>
            <person name="Bidwell S.L."/>
            <person name="Alsmark U.C.M."/>
            <person name="Besteiro S."/>
            <person name="Sicheritz-Ponten T."/>
            <person name="Noel C.J."/>
            <person name="Dacks J.B."/>
            <person name="Foster P.G."/>
            <person name="Simillion C."/>
            <person name="Van de Peer Y."/>
            <person name="Miranda-Saavedra D."/>
            <person name="Barton G.J."/>
            <person name="Westrop G.D."/>
            <person name="Mueller S."/>
            <person name="Dessi D."/>
            <person name="Fiori P.L."/>
            <person name="Ren Q."/>
            <person name="Paulsen I."/>
            <person name="Zhang H."/>
            <person name="Bastida-Corcuera F.D."/>
            <person name="Simoes-Barbosa A."/>
            <person name="Brown M.T."/>
            <person name="Hayes R.D."/>
            <person name="Mukherjee M."/>
            <person name="Okumura C.Y."/>
            <person name="Schneider R."/>
            <person name="Smith A.J."/>
            <person name="Vanacova S."/>
            <person name="Villalvazo M."/>
            <person name="Haas B.J."/>
            <person name="Pertea M."/>
            <person name="Feldblyum T.V."/>
            <person name="Utterback T.R."/>
            <person name="Shu C.L."/>
            <person name="Osoegawa K."/>
            <person name="de Jong P.J."/>
            <person name="Hrdy I."/>
            <person name="Horvathova L."/>
            <person name="Zubacova Z."/>
            <person name="Dolezal P."/>
            <person name="Malik S.B."/>
            <person name="Logsdon J.M. Jr."/>
            <person name="Henze K."/>
            <person name="Gupta A."/>
            <person name="Wang C.C."/>
            <person name="Dunne R.L."/>
            <person name="Upcroft J.A."/>
            <person name="Upcroft P."/>
            <person name="White O."/>
            <person name="Salzberg S.L."/>
            <person name="Tang P."/>
            <person name="Chiu C.-H."/>
            <person name="Lee Y.-S."/>
            <person name="Embley T.M."/>
            <person name="Coombs G.H."/>
            <person name="Mottram J.C."/>
            <person name="Tachezy J."/>
            <person name="Fraser-Liggett C.M."/>
            <person name="Johnson P.J."/>
        </authorList>
    </citation>
    <scope>NUCLEOTIDE SEQUENCE [LARGE SCALE GENOMIC DNA]</scope>
    <source>
        <strain evidence="1">G3</strain>
    </source>
</reference>
<evidence type="ECO:0000313" key="2">
    <source>
        <dbReference type="Proteomes" id="UP000001542"/>
    </source>
</evidence>
<organism evidence="1 2">
    <name type="scientific">Trichomonas vaginalis (strain ATCC PRA-98 / G3)</name>
    <dbReference type="NCBI Taxonomy" id="412133"/>
    <lineage>
        <taxon>Eukaryota</taxon>
        <taxon>Metamonada</taxon>
        <taxon>Parabasalia</taxon>
        <taxon>Trichomonadida</taxon>
        <taxon>Trichomonadidae</taxon>
        <taxon>Trichomonas</taxon>
    </lineage>
</organism>
<dbReference type="AlphaFoldDB" id="A2EJP3"/>